<keyword evidence="2" id="KW-0813">Transport</keyword>
<dbReference type="RefSeq" id="WP_060876766.1">
    <property type="nucleotide sequence ID" value="NZ_CP144948.1"/>
</dbReference>
<reference evidence="10" key="1">
    <citation type="submission" date="2019-10" db="EMBL/GenBank/DDBJ databases">
        <title>Molecular typing, antibiotic resistance determination and virulence profiling for 36 multidrug-resistant clinical Klebsiella pneumoniae isolates using second- and third-generation sequencing.</title>
        <authorList>
            <person name="Shelenkov A."/>
            <person name="Mikhaylova Y."/>
            <person name="Yanushevich Y."/>
            <person name="Samoilov A."/>
            <person name="Petrova L."/>
            <person name="Fomina V."/>
            <person name="Gusarov V."/>
            <person name="Zamyatin M."/>
            <person name="Shagin D."/>
        </authorList>
    </citation>
    <scope>NUCLEOTIDE SEQUENCE [LARGE SCALE GENOMIC DNA]</scope>
    <source>
        <strain evidence="10">CriePir115</strain>
    </source>
</reference>
<dbReference type="Gene3D" id="1.20.1740.10">
    <property type="entry name" value="Amino acid/polyamine transporter I"/>
    <property type="match status" value="1"/>
</dbReference>
<dbReference type="PANTHER" id="PTHR43495">
    <property type="entry name" value="GABA PERMEASE"/>
    <property type="match status" value="1"/>
</dbReference>
<dbReference type="FunFam" id="1.20.1740.10:FF:000001">
    <property type="entry name" value="Amino acid permease"/>
    <property type="match status" value="1"/>
</dbReference>
<comment type="caution">
    <text evidence="10">The sequence shown here is derived from an EMBL/GenBank/DDBJ whole genome shotgun (WGS) entry which is preliminary data.</text>
</comment>
<feature type="transmembrane region" description="Helical" evidence="8">
    <location>
        <begin position="156"/>
        <end position="175"/>
    </location>
</feature>
<protein>
    <submittedName>
        <fullName evidence="10">Amino acid permease</fullName>
    </submittedName>
</protein>
<dbReference type="PANTHER" id="PTHR43495:SF6">
    <property type="entry name" value="THREONINE_SERINE TRANSPORTER YBXG-RELATED"/>
    <property type="match status" value="1"/>
</dbReference>
<gene>
    <name evidence="10" type="ORF">GJJ18_25300</name>
</gene>
<evidence type="ECO:0000256" key="4">
    <source>
        <dbReference type="ARBA" id="ARBA00022692"/>
    </source>
</evidence>
<keyword evidence="6 8" id="KW-1133">Transmembrane helix</keyword>
<name>A0A9J6S5W6_KLEPN</name>
<dbReference type="PIRSF" id="PIRSF006060">
    <property type="entry name" value="AA_transporter"/>
    <property type="match status" value="1"/>
</dbReference>
<dbReference type="GO" id="GO:0005886">
    <property type="term" value="C:plasma membrane"/>
    <property type="evidence" value="ECO:0007669"/>
    <property type="project" value="UniProtKB-SubCell"/>
</dbReference>
<organism evidence="10">
    <name type="scientific">Klebsiella pneumoniae</name>
    <dbReference type="NCBI Taxonomy" id="573"/>
    <lineage>
        <taxon>Bacteria</taxon>
        <taxon>Pseudomonadati</taxon>
        <taxon>Pseudomonadota</taxon>
        <taxon>Gammaproteobacteria</taxon>
        <taxon>Enterobacterales</taxon>
        <taxon>Enterobacteriaceae</taxon>
        <taxon>Klebsiella/Raoultella group</taxon>
        <taxon>Klebsiella</taxon>
        <taxon>Klebsiella pneumoniae complex</taxon>
    </lineage>
</organism>
<evidence type="ECO:0000256" key="2">
    <source>
        <dbReference type="ARBA" id="ARBA00022448"/>
    </source>
</evidence>
<dbReference type="InterPro" id="IPR004840">
    <property type="entry name" value="Amino_acid_permease_CS"/>
</dbReference>
<dbReference type="AlphaFoldDB" id="A0A9J6S5W6"/>
<dbReference type="PROSITE" id="PS00218">
    <property type="entry name" value="AMINO_ACID_PERMEASE_1"/>
    <property type="match status" value="1"/>
</dbReference>
<feature type="transmembrane region" description="Helical" evidence="8">
    <location>
        <begin position="400"/>
        <end position="422"/>
    </location>
</feature>
<dbReference type="GO" id="GO:0006865">
    <property type="term" value="P:amino acid transport"/>
    <property type="evidence" value="ECO:0007669"/>
    <property type="project" value="UniProtKB-KW"/>
</dbReference>
<feature type="transmembrane region" description="Helical" evidence="8">
    <location>
        <begin position="428"/>
        <end position="447"/>
    </location>
</feature>
<feature type="transmembrane region" description="Helical" evidence="8">
    <location>
        <begin position="39"/>
        <end position="58"/>
    </location>
</feature>
<dbReference type="InterPro" id="IPR004841">
    <property type="entry name" value="AA-permease/SLC12A_dom"/>
</dbReference>
<feature type="transmembrane region" description="Helical" evidence="8">
    <location>
        <begin position="15"/>
        <end position="33"/>
    </location>
</feature>
<feature type="transmembrane region" description="Helical" evidence="8">
    <location>
        <begin position="355"/>
        <end position="379"/>
    </location>
</feature>
<keyword evidence="3" id="KW-1003">Cell membrane</keyword>
<evidence type="ECO:0000256" key="7">
    <source>
        <dbReference type="ARBA" id="ARBA00023136"/>
    </source>
</evidence>
<feature type="transmembrane region" description="Helical" evidence="8">
    <location>
        <begin position="328"/>
        <end position="349"/>
    </location>
</feature>
<feature type="transmembrane region" description="Helical" evidence="8">
    <location>
        <begin position="277"/>
        <end position="297"/>
    </location>
</feature>
<feature type="transmembrane region" description="Helical" evidence="8">
    <location>
        <begin position="95"/>
        <end position="117"/>
    </location>
</feature>
<keyword evidence="5" id="KW-0029">Amino-acid transport</keyword>
<evidence type="ECO:0000256" key="6">
    <source>
        <dbReference type="ARBA" id="ARBA00022989"/>
    </source>
</evidence>
<evidence type="ECO:0000313" key="10">
    <source>
        <dbReference type="EMBL" id="MRL38709.1"/>
    </source>
</evidence>
<dbReference type="EMBL" id="WJWF01000042">
    <property type="protein sequence ID" value="MRL38709.1"/>
    <property type="molecule type" value="Genomic_DNA"/>
</dbReference>
<sequence length="466" mass="51067">MSQGKQQRGLKERHLSLMALGAAIGVGLFLGSANAIKLAGPSILLGYLLGGLAIFIIMRSLGEMAIKNPVSGSFSRYARDYIGPLSGYLTGWTYWFMWIVTCMAEITAVGIYMHIWFPDTANWVWALAALLTMASVNFFAVKFYGEFEFWFAMIKIVTIVLMIIAGAGAIFFGLGNGGIATGIHNLWENGGFLPYGLSGLLMAIPLVMFSYGGIEIIGLTAGEAQNPEKSLSRAVNSVFWRILVFYVGALFVIMAIYPWNELGTQGSPFVMIFEKMGIPSAAGIINFVVITAALSSCNSGIFGTGRMLLNLSEQGHALPMFKYISKNGIPTVAIIFSVMMLLIGVVLNYLAPTEIFVWLSAVSTFASVWTWLIILFAHIRFRSTMRGDSNNGVPSSLTVPLYPLTSWLAILFMFGVLGLMLYQPELRLSVFIGLGWVCMLTVLYYVLGYNKYPEAQTRIGTTVHSK</sequence>
<feature type="transmembrane region" description="Helical" evidence="8">
    <location>
        <begin position="238"/>
        <end position="257"/>
    </location>
</feature>
<comment type="subcellular location">
    <subcellularLocation>
        <location evidence="1">Cell inner membrane</location>
        <topology evidence="1">Multi-pass membrane protein</topology>
    </subcellularLocation>
</comment>
<feature type="transmembrane region" description="Helical" evidence="8">
    <location>
        <begin position="195"/>
        <end position="217"/>
    </location>
</feature>
<evidence type="ECO:0000259" key="9">
    <source>
        <dbReference type="Pfam" id="PF00324"/>
    </source>
</evidence>
<keyword evidence="7 8" id="KW-0472">Membrane</keyword>
<evidence type="ECO:0000256" key="8">
    <source>
        <dbReference type="SAM" id="Phobius"/>
    </source>
</evidence>
<dbReference type="Pfam" id="PF00324">
    <property type="entry name" value="AA_permease"/>
    <property type="match status" value="1"/>
</dbReference>
<keyword evidence="4 8" id="KW-0812">Transmembrane</keyword>
<proteinExistence type="predicted"/>
<dbReference type="GO" id="GO:0055085">
    <property type="term" value="P:transmembrane transport"/>
    <property type="evidence" value="ECO:0007669"/>
    <property type="project" value="InterPro"/>
</dbReference>
<evidence type="ECO:0000256" key="1">
    <source>
        <dbReference type="ARBA" id="ARBA00004429"/>
    </source>
</evidence>
<evidence type="ECO:0000256" key="5">
    <source>
        <dbReference type="ARBA" id="ARBA00022970"/>
    </source>
</evidence>
<evidence type="ECO:0000256" key="3">
    <source>
        <dbReference type="ARBA" id="ARBA00022475"/>
    </source>
</evidence>
<feature type="domain" description="Amino acid permease/ SLC12A" evidence="9">
    <location>
        <begin position="14"/>
        <end position="442"/>
    </location>
</feature>
<accession>A0A9J6S5W6</accession>
<feature type="transmembrane region" description="Helical" evidence="8">
    <location>
        <begin position="123"/>
        <end position="144"/>
    </location>
</feature>